<comment type="caution">
    <text evidence="1">The sequence shown here is derived from an EMBL/GenBank/DDBJ whole genome shotgun (WGS) entry which is preliminary data.</text>
</comment>
<dbReference type="AlphaFoldDB" id="A0A563ENC2"/>
<gene>
    <name evidence="1" type="ORF">FKR81_26635</name>
</gene>
<dbReference type="RefSeq" id="WP_146355635.1">
    <property type="nucleotide sequence ID" value="NZ_VOBR01000018.1"/>
</dbReference>
<dbReference type="Proteomes" id="UP000316639">
    <property type="component" value="Unassembled WGS sequence"/>
</dbReference>
<protein>
    <submittedName>
        <fullName evidence="1">Uncharacterized protein</fullName>
    </submittedName>
</protein>
<accession>A0A563ENC2</accession>
<sequence length="232" mass="24364">MTSDIPAGDFPSGHIPAGRPLFSLLEDTLVSAESGRLTVHGRWGAVEVTDSSPLVREALHRMGLGPVSLENIPVLFNDFVLWKSSGKIGAQWLRLRRTLDRLGGCVVPSLGLQDGAGPILSLIAVVGNAVFRCPHVADEQLITIRPGASIEDVDGDHVLVCDGLSYTAVLHRPPATGIVKSLLDGETTIAEVAAGSEVGKEVVSDVVAYLASAGFILTEGTGKTDRTSTGHR</sequence>
<dbReference type="EMBL" id="VOBR01000018">
    <property type="protein sequence ID" value="TWP48872.1"/>
    <property type="molecule type" value="Genomic_DNA"/>
</dbReference>
<proteinExistence type="predicted"/>
<name>A0A563ENC2_9PSEU</name>
<evidence type="ECO:0000313" key="1">
    <source>
        <dbReference type="EMBL" id="TWP48872.1"/>
    </source>
</evidence>
<dbReference type="OrthoDB" id="3723182at2"/>
<keyword evidence="2" id="KW-1185">Reference proteome</keyword>
<reference evidence="1 2" key="1">
    <citation type="submission" date="2019-07" db="EMBL/GenBank/DDBJ databases">
        <title>Lentzea xizangensis sp. nov., isolated from Qinghai-Tibetan Plateau Soils.</title>
        <authorList>
            <person name="Huang J."/>
        </authorList>
    </citation>
    <scope>NUCLEOTIDE SEQUENCE [LARGE SCALE GENOMIC DNA]</scope>
    <source>
        <strain evidence="1 2">FXJ1.1311</strain>
    </source>
</reference>
<organism evidence="1 2">
    <name type="scientific">Lentzea tibetensis</name>
    <dbReference type="NCBI Taxonomy" id="2591470"/>
    <lineage>
        <taxon>Bacteria</taxon>
        <taxon>Bacillati</taxon>
        <taxon>Actinomycetota</taxon>
        <taxon>Actinomycetes</taxon>
        <taxon>Pseudonocardiales</taxon>
        <taxon>Pseudonocardiaceae</taxon>
        <taxon>Lentzea</taxon>
    </lineage>
</organism>
<evidence type="ECO:0000313" key="2">
    <source>
        <dbReference type="Proteomes" id="UP000316639"/>
    </source>
</evidence>